<dbReference type="Proteomes" id="UP000077002">
    <property type="component" value="Unassembled WGS sequence"/>
</dbReference>
<evidence type="ECO:0000313" key="4">
    <source>
        <dbReference type="EMBL" id="OAG44619.1"/>
    </source>
</evidence>
<evidence type="ECO:0000259" key="3">
    <source>
        <dbReference type="Pfam" id="PF00248"/>
    </source>
</evidence>
<dbReference type="InterPro" id="IPR036812">
    <property type="entry name" value="NAD(P)_OxRdtase_dom_sf"/>
</dbReference>
<dbReference type="GO" id="GO:0016491">
    <property type="term" value="F:oxidoreductase activity"/>
    <property type="evidence" value="ECO:0007669"/>
    <property type="project" value="UniProtKB-KW"/>
</dbReference>
<evidence type="ECO:0000313" key="5">
    <source>
        <dbReference type="Proteomes" id="UP000077002"/>
    </source>
</evidence>
<dbReference type="EMBL" id="LVKK01000004">
    <property type="protein sequence ID" value="OAG44619.1"/>
    <property type="molecule type" value="Genomic_DNA"/>
</dbReference>
<comment type="caution">
    <text evidence="4">The sequence shown here is derived from an EMBL/GenBank/DDBJ whole genome shotgun (WGS) entry which is preliminary data.</text>
</comment>
<dbReference type="InterPro" id="IPR023210">
    <property type="entry name" value="NADP_OxRdtase_dom"/>
</dbReference>
<comment type="similarity">
    <text evidence="2">Belongs to the aldo/keto reductase family. Aldo/keto reductase 2 subfamily.</text>
</comment>
<evidence type="ECO:0000256" key="1">
    <source>
        <dbReference type="ARBA" id="ARBA00023002"/>
    </source>
</evidence>
<accession>A0A177FN76</accession>
<dbReference type="PANTHER" id="PTHR43364:SF4">
    <property type="entry name" value="NAD(P)-LINKED OXIDOREDUCTASE SUPERFAMILY PROTEIN"/>
    <property type="match status" value="1"/>
</dbReference>
<reference evidence="4 5" key="1">
    <citation type="submission" date="2016-03" db="EMBL/GenBank/DDBJ databases">
        <title>Draft genome sequence of the Fonsecaea monophora CBS 269.37.</title>
        <authorList>
            <person name="Bombassaro A."/>
            <person name="Vinicius W.A."/>
            <person name="De Hoog S."/>
            <person name="Sun J."/>
            <person name="Souza E.M."/>
            <person name="Raittz R.T."/>
            <person name="Costa F."/>
            <person name="Leao A.C."/>
            <person name="Tadra-Sfeir M.Z."/>
            <person name="Baura V."/>
            <person name="Balsanelli E."/>
            <person name="Pedrosa F.O."/>
            <person name="Moreno L.F."/>
            <person name="Steffens M.B."/>
            <person name="Xi L."/>
            <person name="Bocca A.L."/>
            <person name="Felipe M.S."/>
            <person name="Teixeira M."/>
            <person name="Telles Filho F.Q."/>
            <person name="Azevedo C.M."/>
            <person name="Gomes R."/>
            <person name="Vicente V.A."/>
        </authorList>
    </citation>
    <scope>NUCLEOTIDE SEQUENCE [LARGE SCALE GENOMIC DNA]</scope>
    <source>
        <strain evidence="4 5">CBS 269.37</strain>
    </source>
</reference>
<evidence type="ECO:0000256" key="2">
    <source>
        <dbReference type="ARBA" id="ARBA00038157"/>
    </source>
</evidence>
<keyword evidence="1" id="KW-0560">Oxidoreductase</keyword>
<dbReference type="CDD" id="cd19075">
    <property type="entry name" value="AKR_AKR7A1-5"/>
    <property type="match status" value="1"/>
</dbReference>
<dbReference type="RefSeq" id="XP_022516571.1">
    <property type="nucleotide sequence ID" value="XM_022651093.1"/>
</dbReference>
<dbReference type="PANTHER" id="PTHR43364">
    <property type="entry name" value="NADH-SPECIFIC METHYLGLYOXAL REDUCTASE-RELATED"/>
    <property type="match status" value="1"/>
</dbReference>
<organism evidence="4 5">
    <name type="scientific">Fonsecaea monophora</name>
    <dbReference type="NCBI Taxonomy" id="254056"/>
    <lineage>
        <taxon>Eukaryota</taxon>
        <taxon>Fungi</taxon>
        <taxon>Dikarya</taxon>
        <taxon>Ascomycota</taxon>
        <taxon>Pezizomycotina</taxon>
        <taxon>Eurotiomycetes</taxon>
        <taxon>Chaetothyriomycetidae</taxon>
        <taxon>Chaetothyriales</taxon>
        <taxon>Herpotrichiellaceae</taxon>
        <taxon>Fonsecaea</taxon>
    </lineage>
</organism>
<protein>
    <recommendedName>
        <fullName evidence="3">NADP-dependent oxidoreductase domain-containing protein</fullName>
    </recommendedName>
</protein>
<keyword evidence="5" id="KW-1185">Reference proteome</keyword>
<sequence length="318" mass="35137">MPSEECPQIIFGAGFIGNADPFVSDEGLKATYDLIAQYGITRLDSAQLYGESERRLGETKAGERFSIDTKWLMGWSPGLATKEGIVAGAKESVKKIGCVVDVFYLHCPDVTVPLESTLAGVHEAHQLGLFKRFGLSNYPAADVLWIHNHCKAQGYILPSVFQGNYAAVARKLETSLFPTLRDLGIAFYAYSPVAGGLLTKTKQQIVDGAGRYNTNFMNGMYDQMYLKESYLQALGEWEDIAREQGCSRAELAYRWVAYHSALDAKCGDGVVIGASKFEQIEPTLQGLRRGKLTESVVERIERVWETVKHDAPTDAFAK</sequence>
<dbReference type="SUPFAM" id="SSF51430">
    <property type="entry name" value="NAD(P)-linked oxidoreductase"/>
    <property type="match status" value="1"/>
</dbReference>
<proteinExistence type="inferred from homology"/>
<dbReference type="OrthoDB" id="48988at2759"/>
<gene>
    <name evidence="4" type="ORF">AYO21_01109</name>
</gene>
<dbReference type="InterPro" id="IPR050523">
    <property type="entry name" value="AKR_Detox_Biosynth"/>
</dbReference>
<name>A0A177FN76_9EURO</name>
<dbReference type="Pfam" id="PF00248">
    <property type="entry name" value="Aldo_ket_red"/>
    <property type="match status" value="1"/>
</dbReference>
<dbReference type="Gene3D" id="3.20.20.100">
    <property type="entry name" value="NADP-dependent oxidoreductase domain"/>
    <property type="match status" value="1"/>
</dbReference>
<feature type="domain" description="NADP-dependent oxidoreductase" evidence="3">
    <location>
        <begin position="9"/>
        <end position="305"/>
    </location>
</feature>
<dbReference type="AlphaFoldDB" id="A0A177FN76"/>
<dbReference type="GeneID" id="34596289"/>